<evidence type="ECO:0000313" key="12">
    <source>
        <dbReference type="EMBL" id="AEI06556.1"/>
    </source>
</evidence>
<dbReference type="Gene3D" id="1.20.1510.10">
    <property type="entry name" value="Cation efflux protein transmembrane domain"/>
    <property type="match status" value="1"/>
</dbReference>
<dbReference type="STRING" id="504832.OCA5_c18430"/>
<dbReference type="InterPro" id="IPR002524">
    <property type="entry name" value="Cation_efflux"/>
</dbReference>
<dbReference type="SUPFAM" id="SSF161111">
    <property type="entry name" value="Cation efflux protein transmembrane domain-like"/>
    <property type="match status" value="1"/>
</dbReference>
<keyword evidence="3" id="KW-0813">Transport</keyword>
<feature type="transmembrane region" description="Helical" evidence="9">
    <location>
        <begin position="173"/>
        <end position="191"/>
    </location>
</feature>
<evidence type="ECO:0000256" key="5">
    <source>
        <dbReference type="ARBA" id="ARBA00022692"/>
    </source>
</evidence>
<evidence type="ECO:0000256" key="6">
    <source>
        <dbReference type="ARBA" id="ARBA00022989"/>
    </source>
</evidence>
<feature type="transmembrane region" description="Helical" evidence="9">
    <location>
        <begin position="75"/>
        <end position="97"/>
    </location>
</feature>
<organism evidence="12 13">
    <name type="scientific">Afipia carboxidovorans (strain ATCC 49405 / DSM 1227 / KCTC 32145 / OM5)</name>
    <name type="common">Oligotropha carboxidovorans</name>
    <dbReference type="NCBI Taxonomy" id="504832"/>
    <lineage>
        <taxon>Bacteria</taxon>
        <taxon>Pseudomonadati</taxon>
        <taxon>Pseudomonadota</taxon>
        <taxon>Alphaproteobacteria</taxon>
        <taxon>Hyphomicrobiales</taxon>
        <taxon>Nitrobacteraceae</taxon>
        <taxon>Afipia</taxon>
    </lineage>
</organism>
<evidence type="ECO:0000256" key="1">
    <source>
        <dbReference type="ARBA" id="ARBA00004651"/>
    </source>
</evidence>
<comment type="similarity">
    <text evidence="2">Belongs to the cation diffusion facilitator (CDF) transporter (TC 2.A.4) family.</text>
</comment>
<evidence type="ECO:0000256" key="9">
    <source>
        <dbReference type="SAM" id="Phobius"/>
    </source>
</evidence>
<evidence type="ECO:0000259" key="10">
    <source>
        <dbReference type="Pfam" id="PF01545"/>
    </source>
</evidence>
<evidence type="ECO:0000313" key="13">
    <source>
        <dbReference type="Proteomes" id="UP000007730"/>
    </source>
</evidence>
<dbReference type="GO" id="GO:0015086">
    <property type="term" value="F:cadmium ion transmembrane transporter activity"/>
    <property type="evidence" value="ECO:0007669"/>
    <property type="project" value="TreeGrafter"/>
</dbReference>
<dbReference type="OrthoDB" id="9806522at2"/>
<dbReference type="EMBL" id="CP002826">
    <property type="protein sequence ID" value="AEI06556.1"/>
    <property type="molecule type" value="Genomic_DNA"/>
</dbReference>
<dbReference type="GO" id="GO:0006882">
    <property type="term" value="P:intracellular zinc ion homeostasis"/>
    <property type="evidence" value="ECO:0007669"/>
    <property type="project" value="TreeGrafter"/>
</dbReference>
<evidence type="ECO:0000256" key="2">
    <source>
        <dbReference type="ARBA" id="ARBA00008114"/>
    </source>
</evidence>
<dbReference type="GO" id="GO:0005886">
    <property type="term" value="C:plasma membrane"/>
    <property type="evidence" value="ECO:0007669"/>
    <property type="project" value="UniProtKB-SubCell"/>
</dbReference>
<dbReference type="Pfam" id="PF16916">
    <property type="entry name" value="ZT_dimer"/>
    <property type="match status" value="1"/>
</dbReference>
<evidence type="ECO:0000256" key="8">
    <source>
        <dbReference type="ARBA" id="ARBA00068882"/>
    </source>
</evidence>
<keyword evidence="7 9" id="KW-0472">Membrane</keyword>
<keyword evidence="4" id="KW-1003">Cell membrane</keyword>
<keyword evidence="5 9" id="KW-0812">Transmembrane</keyword>
<proteinExistence type="inferred from homology"/>
<dbReference type="HOGENOM" id="CLU_013430_3_0_5"/>
<feature type="domain" description="Cation efflux protein transmembrane" evidence="10">
    <location>
        <begin position="10"/>
        <end position="202"/>
    </location>
</feature>
<accession>F8BTQ6</accession>
<dbReference type="InterPro" id="IPR036837">
    <property type="entry name" value="Cation_efflux_CTD_sf"/>
</dbReference>
<evidence type="ECO:0000256" key="4">
    <source>
        <dbReference type="ARBA" id="ARBA00022475"/>
    </source>
</evidence>
<reference evidence="12 13" key="1">
    <citation type="journal article" date="2011" name="J. Bacteriol.">
        <title>Complete genome sequences of the chemolithoautotrophic Oligotropha carboxidovorans strains OM4 and OM5.</title>
        <authorList>
            <person name="Volland S."/>
            <person name="Rachinger M."/>
            <person name="Strittmatter A."/>
            <person name="Daniel R."/>
            <person name="Gottschalk G."/>
            <person name="Meyer O."/>
        </authorList>
    </citation>
    <scope>NUCLEOTIDE SEQUENCE [LARGE SCALE GENOMIC DNA]</scope>
    <source>
        <strain evidence="13">ATCC 49405 / DSM 1227 / KCTC 32145 / OM5</strain>
    </source>
</reference>
<keyword evidence="13" id="KW-1185">Reference proteome</keyword>
<name>F8BTQ6_AFIC5</name>
<dbReference type="InterPro" id="IPR027470">
    <property type="entry name" value="Cation_efflux_CTD"/>
</dbReference>
<dbReference type="InterPro" id="IPR058533">
    <property type="entry name" value="Cation_efflux_TM"/>
</dbReference>
<dbReference type="Proteomes" id="UP000007730">
    <property type="component" value="Chromosome"/>
</dbReference>
<dbReference type="InterPro" id="IPR027469">
    <property type="entry name" value="Cation_efflux_TMD_sf"/>
</dbReference>
<dbReference type="RefSeq" id="WP_013913086.1">
    <property type="nucleotide sequence ID" value="NC_011386.1"/>
</dbReference>
<feature type="transmembrane region" description="Helical" evidence="9">
    <location>
        <begin position="32"/>
        <end position="55"/>
    </location>
</feature>
<sequence>MSIPMKLAAVSIAVGCLVLALKYVAYYVTGSVALYSDALESVINVATAIAAFVAVQVSATPPDANHPYGHHKAEYLSAIVEGVLILVAAISILYASYRGILHPRPLDAPFTGLLFNAGATGLNAVWYFVLRKYGRKHRSPALTADAQHLWTDVITSIGVLAGVALVWATDIPVLDPLIAAVIALNILWTGWKLMRSSVGGLMDEVVPDNTLAKITEIISANADGALEAHDLRTRHAGRAIFLDFHLVVPGEMTVSESHRVCDRIEAALRKEIPDITISIHVEPEEKAKHPGGVPVVR</sequence>
<dbReference type="PANTHER" id="PTHR43840:SF15">
    <property type="entry name" value="MITOCHONDRIAL METAL TRANSPORTER 1-RELATED"/>
    <property type="match status" value="1"/>
</dbReference>
<dbReference type="AlphaFoldDB" id="F8BTQ6"/>
<dbReference type="GO" id="GO:0015341">
    <property type="term" value="F:zinc efflux antiporter activity"/>
    <property type="evidence" value="ECO:0007669"/>
    <property type="project" value="TreeGrafter"/>
</dbReference>
<dbReference type="Pfam" id="PF01545">
    <property type="entry name" value="Cation_efflux"/>
    <property type="match status" value="1"/>
</dbReference>
<feature type="transmembrane region" description="Helical" evidence="9">
    <location>
        <begin position="149"/>
        <end position="167"/>
    </location>
</feature>
<protein>
    <recommendedName>
        <fullName evidence="8">Protein p34</fullName>
    </recommendedName>
</protein>
<dbReference type="PANTHER" id="PTHR43840">
    <property type="entry name" value="MITOCHONDRIAL METAL TRANSPORTER 1-RELATED"/>
    <property type="match status" value="1"/>
</dbReference>
<dbReference type="FunFam" id="3.30.70.1350:FF:000002">
    <property type="entry name" value="Ferrous-iron efflux pump FieF"/>
    <property type="match status" value="1"/>
</dbReference>
<comment type="subcellular location">
    <subcellularLocation>
        <location evidence="1">Cell membrane</location>
        <topology evidence="1">Multi-pass membrane protein</topology>
    </subcellularLocation>
</comment>
<dbReference type="PATRIC" id="fig|504832.7.peg.1968"/>
<dbReference type="Gene3D" id="3.30.70.1350">
    <property type="entry name" value="Cation efflux protein, cytoplasmic domain"/>
    <property type="match status" value="1"/>
</dbReference>
<dbReference type="GO" id="GO:0015093">
    <property type="term" value="F:ferrous iron transmembrane transporter activity"/>
    <property type="evidence" value="ECO:0007669"/>
    <property type="project" value="TreeGrafter"/>
</dbReference>
<dbReference type="InterPro" id="IPR050291">
    <property type="entry name" value="CDF_Transporter"/>
</dbReference>
<dbReference type="SUPFAM" id="SSF160240">
    <property type="entry name" value="Cation efflux protein cytoplasmic domain-like"/>
    <property type="match status" value="1"/>
</dbReference>
<evidence type="ECO:0000256" key="3">
    <source>
        <dbReference type="ARBA" id="ARBA00022448"/>
    </source>
</evidence>
<feature type="transmembrane region" description="Helical" evidence="9">
    <location>
        <begin position="109"/>
        <end position="129"/>
    </location>
</feature>
<evidence type="ECO:0000259" key="11">
    <source>
        <dbReference type="Pfam" id="PF16916"/>
    </source>
</evidence>
<dbReference type="KEGG" id="ocg:OCA5_c18430"/>
<dbReference type="eggNOG" id="COG0053">
    <property type="taxonomic scope" value="Bacteria"/>
</dbReference>
<evidence type="ECO:0000256" key="7">
    <source>
        <dbReference type="ARBA" id="ARBA00023136"/>
    </source>
</evidence>
<dbReference type="NCBIfam" id="TIGR01297">
    <property type="entry name" value="CDF"/>
    <property type="match status" value="1"/>
</dbReference>
<keyword evidence="6 9" id="KW-1133">Transmembrane helix</keyword>
<gene>
    <name evidence="12" type="ordered locus">OCA5_c18430</name>
</gene>
<feature type="domain" description="Cation efflux protein cytoplasmic" evidence="11">
    <location>
        <begin position="207"/>
        <end position="284"/>
    </location>
</feature>